<feature type="chain" id="PRO_5017066986" description="TonB-dependent receptor plug domain-containing protein" evidence="2">
    <location>
        <begin position="25"/>
        <end position="155"/>
    </location>
</feature>
<dbReference type="OrthoDB" id="9760333at2"/>
<keyword evidence="5" id="KW-1185">Reference proteome</keyword>
<keyword evidence="2" id="KW-0732">Signal</keyword>
<name>A0A369VYS6_9HYPH</name>
<dbReference type="SUPFAM" id="SSF56935">
    <property type="entry name" value="Porins"/>
    <property type="match status" value="1"/>
</dbReference>
<dbReference type="GO" id="GO:0009279">
    <property type="term" value="C:cell outer membrane"/>
    <property type="evidence" value="ECO:0007669"/>
    <property type="project" value="UniProtKB-SubCell"/>
</dbReference>
<keyword evidence="1" id="KW-0813">Transport</keyword>
<dbReference type="GO" id="GO:0044718">
    <property type="term" value="P:siderophore transmembrane transport"/>
    <property type="evidence" value="ECO:0007669"/>
    <property type="project" value="TreeGrafter"/>
</dbReference>
<dbReference type="EMBL" id="QQNH01000076">
    <property type="protein sequence ID" value="RDE07556.1"/>
    <property type="molecule type" value="Genomic_DNA"/>
</dbReference>
<dbReference type="GO" id="GO:0042931">
    <property type="term" value="F:enterobactin transmembrane transporter activity"/>
    <property type="evidence" value="ECO:0007669"/>
    <property type="project" value="TreeGrafter"/>
</dbReference>
<evidence type="ECO:0000313" key="5">
    <source>
        <dbReference type="Proteomes" id="UP000253759"/>
    </source>
</evidence>
<keyword evidence="1" id="KW-0472">Membrane</keyword>
<comment type="caution">
    <text evidence="4">The sequence shown here is derived from an EMBL/GenBank/DDBJ whole genome shotgun (WGS) entry which is preliminary data.</text>
</comment>
<dbReference type="PANTHER" id="PTHR30069">
    <property type="entry name" value="TONB-DEPENDENT OUTER MEMBRANE RECEPTOR"/>
    <property type="match status" value="1"/>
</dbReference>
<dbReference type="PANTHER" id="PTHR30069:SF51">
    <property type="entry name" value="FERRIENTEROBACTIN RECEPTOR"/>
    <property type="match status" value="1"/>
</dbReference>
<accession>A0A369VYS6</accession>
<sequence length="155" mass="16932">MPRLVSFGRCLTALALLASLPAYSQTISIFPDDEETILATLMVLAASEELRQALGTSTITLEDLQRLPVGRDLAEIIRTMPGVNLSGNTSTGQRGNQRQIDLRGMGPENTLILIDGRPVLSRNAVRPGRWGERDTRGDANWVPAELIERIEVILG</sequence>
<dbReference type="InterPro" id="IPR039426">
    <property type="entry name" value="TonB-dep_rcpt-like"/>
</dbReference>
<dbReference type="InterPro" id="IPR012910">
    <property type="entry name" value="Plug_dom"/>
</dbReference>
<gene>
    <name evidence="4" type="ORF">DVH29_16125</name>
</gene>
<dbReference type="InterPro" id="IPR037066">
    <property type="entry name" value="Plug_dom_sf"/>
</dbReference>
<dbReference type="GO" id="GO:0015344">
    <property type="term" value="F:siderophore uptake transmembrane transporter activity"/>
    <property type="evidence" value="ECO:0007669"/>
    <property type="project" value="TreeGrafter"/>
</dbReference>
<proteinExistence type="inferred from homology"/>
<evidence type="ECO:0000259" key="3">
    <source>
        <dbReference type="Pfam" id="PF07715"/>
    </source>
</evidence>
<comment type="similarity">
    <text evidence="1">Belongs to the TonB-dependent receptor family.</text>
</comment>
<evidence type="ECO:0000256" key="1">
    <source>
        <dbReference type="PROSITE-ProRule" id="PRU01360"/>
    </source>
</evidence>
<evidence type="ECO:0000256" key="2">
    <source>
        <dbReference type="SAM" id="SignalP"/>
    </source>
</evidence>
<organism evidence="4 5">
    <name type="scientific">Pelagibacterium lacus</name>
    <dbReference type="NCBI Taxonomy" id="2282655"/>
    <lineage>
        <taxon>Bacteria</taxon>
        <taxon>Pseudomonadati</taxon>
        <taxon>Pseudomonadota</taxon>
        <taxon>Alphaproteobacteria</taxon>
        <taxon>Hyphomicrobiales</taxon>
        <taxon>Devosiaceae</taxon>
        <taxon>Pelagibacterium</taxon>
    </lineage>
</organism>
<evidence type="ECO:0000313" key="4">
    <source>
        <dbReference type="EMBL" id="RDE07556.1"/>
    </source>
</evidence>
<keyword evidence="1" id="KW-0998">Cell outer membrane</keyword>
<reference evidence="5" key="1">
    <citation type="submission" date="2018-07" db="EMBL/GenBank/DDBJ databases">
        <authorList>
            <person name="Liu B.-T."/>
            <person name="Du Z."/>
        </authorList>
    </citation>
    <scope>NUCLEOTIDE SEQUENCE [LARGE SCALE GENOMIC DNA]</scope>
    <source>
        <strain evidence="5">XYN52</strain>
    </source>
</reference>
<dbReference type="PROSITE" id="PS52016">
    <property type="entry name" value="TONB_DEPENDENT_REC_3"/>
    <property type="match status" value="1"/>
</dbReference>
<dbReference type="Gene3D" id="2.170.130.10">
    <property type="entry name" value="TonB-dependent receptor, plug domain"/>
    <property type="match status" value="1"/>
</dbReference>
<comment type="subcellular location">
    <subcellularLocation>
        <location evidence="1">Cell outer membrane</location>
        <topology evidence="1">Multi-pass membrane protein</topology>
    </subcellularLocation>
</comment>
<protein>
    <recommendedName>
        <fullName evidence="3">TonB-dependent receptor plug domain-containing protein</fullName>
    </recommendedName>
</protein>
<feature type="domain" description="TonB-dependent receptor plug" evidence="3">
    <location>
        <begin position="56"/>
        <end position="154"/>
    </location>
</feature>
<dbReference type="Proteomes" id="UP000253759">
    <property type="component" value="Unassembled WGS sequence"/>
</dbReference>
<keyword evidence="1" id="KW-1134">Transmembrane beta strand</keyword>
<dbReference type="GO" id="GO:0042912">
    <property type="term" value="F:colicin transmembrane transporter activity"/>
    <property type="evidence" value="ECO:0007669"/>
    <property type="project" value="TreeGrafter"/>
</dbReference>
<feature type="signal peptide" evidence="2">
    <location>
        <begin position="1"/>
        <end position="24"/>
    </location>
</feature>
<keyword evidence="1" id="KW-0812">Transmembrane</keyword>
<dbReference type="Pfam" id="PF07715">
    <property type="entry name" value="Plug"/>
    <property type="match status" value="1"/>
</dbReference>
<dbReference type="AlphaFoldDB" id="A0A369VYS6"/>